<dbReference type="PANTHER" id="PTHR34825:SF1">
    <property type="entry name" value="AAA-ATPASE-LIKE DOMAIN-CONTAINING PROTEIN"/>
    <property type="match status" value="1"/>
</dbReference>
<dbReference type="EMBL" id="CAJVPI010000223">
    <property type="protein sequence ID" value="CAG8503634.1"/>
    <property type="molecule type" value="Genomic_DNA"/>
</dbReference>
<dbReference type="Proteomes" id="UP000789739">
    <property type="component" value="Unassembled WGS sequence"/>
</dbReference>
<protein>
    <submittedName>
        <fullName evidence="2">10783_t:CDS:1</fullName>
    </submittedName>
</protein>
<dbReference type="OrthoDB" id="5380555at2759"/>
<comment type="caution">
    <text evidence="2">The sequence shown here is derived from an EMBL/GenBank/DDBJ whole genome shotgun (WGS) entry which is preliminary data.</text>
</comment>
<keyword evidence="3" id="KW-1185">Reference proteome</keyword>
<organism evidence="2 3">
    <name type="scientific">Paraglomus brasilianum</name>
    <dbReference type="NCBI Taxonomy" id="144538"/>
    <lineage>
        <taxon>Eukaryota</taxon>
        <taxon>Fungi</taxon>
        <taxon>Fungi incertae sedis</taxon>
        <taxon>Mucoromycota</taxon>
        <taxon>Glomeromycotina</taxon>
        <taxon>Glomeromycetes</taxon>
        <taxon>Paraglomerales</taxon>
        <taxon>Paraglomeraceae</taxon>
        <taxon>Paraglomus</taxon>
    </lineage>
</organism>
<gene>
    <name evidence="2" type="ORF">PBRASI_LOCUS2739</name>
</gene>
<dbReference type="AlphaFoldDB" id="A0A9N8ZQN0"/>
<dbReference type="Pfam" id="PF09820">
    <property type="entry name" value="AAA-ATPase_like"/>
    <property type="match status" value="1"/>
</dbReference>
<dbReference type="PANTHER" id="PTHR34825">
    <property type="entry name" value="CONSERVED PROTEIN, WITH A WEAK D-GALACTARATE DEHYDRATASE/ALTRONATE HYDROLASE DOMAIN"/>
    <property type="match status" value="1"/>
</dbReference>
<evidence type="ECO:0000313" key="3">
    <source>
        <dbReference type="Proteomes" id="UP000789739"/>
    </source>
</evidence>
<evidence type="ECO:0000313" key="2">
    <source>
        <dbReference type="EMBL" id="CAG8503634.1"/>
    </source>
</evidence>
<accession>A0A9N8ZQN0</accession>
<name>A0A9N8ZQN0_9GLOM</name>
<dbReference type="InterPro" id="IPR018631">
    <property type="entry name" value="AAA-ATPase-like_dom"/>
</dbReference>
<sequence length="719" mass="81701">MQLYPHQVSRLFWKELSALKKQYTIQIAPIDYREATLVLNSAKFRCFPLDALSDFRLLRTNPEYAYFDRTHYISVLESFGSRVLLFLRPRRFGKSLTLSMLAHFHGVEYKDCYDKLFQGLSVNKDVKAGKVIPGQYLILSFNFSGLNHSDDIKVAETVLNNMINKSIEQFYNTYASYLGSKTSEQLIQDLIMRDDAISSFAECISVVQEKLRAVKGFNNHLLGDVKGIYLLADEYDAFINNYLNPDDHSNSARHALHQNKQSLLKGFWAHVKQSMGYQQIEKCFITGVLPLSMADYTSGFNIATNVSFRRELFGLCGLSHEDVHAALQLPGLCGSNVPLVQKHFDIMKHYFDGYHFCGYDKVPLIFNTNTCLEYFESILVKKPPQPNNPSNSETSEQLLQVLAASPVATSILEDALSNDLTPDGNSWHVQIPYNYNELRREFCLSDLHTDIIESKPSWLSFMLYVGGLTFANQMPDKQLQIPNLVATERFARAILNHYQLCTSDIKDALQKLSSTGDISMLLGYYQRLMSECDVSDNDLEKLEAHHCDSFHFTLFRNPLLLEVNREFNTTKSTGSGGQIDLLIKALPTNHLIITEWRAIRISFLDIEPAAPSSGQYRSINFRKASRLNVISDVSAVLQLKFAPYDKFGRAGKTIHEWILEKNGPGDQLADYWISSEIVDLRKTWKALAYLVIIVGSCKILLWQLSDEGKLLGEPLLASQ</sequence>
<evidence type="ECO:0000259" key="1">
    <source>
        <dbReference type="Pfam" id="PF09820"/>
    </source>
</evidence>
<proteinExistence type="predicted"/>
<feature type="domain" description="AAA-ATPase-like" evidence="1">
    <location>
        <begin position="52"/>
        <end position="295"/>
    </location>
</feature>
<reference evidence="2" key="1">
    <citation type="submission" date="2021-06" db="EMBL/GenBank/DDBJ databases">
        <authorList>
            <person name="Kallberg Y."/>
            <person name="Tangrot J."/>
            <person name="Rosling A."/>
        </authorList>
    </citation>
    <scope>NUCLEOTIDE SEQUENCE</scope>
    <source>
        <strain evidence="2">BR232B</strain>
    </source>
</reference>